<accession>A0A9P6ST79</accession>
<feature type="region of interest" description="Disordered" evidence="1">
    <location>
        <begin position="149"/>
        <end position="192"/>
    </location>
</feature>
<proteinExistence type="predicted"/>
<gene>
    <name evidence="2" type="ORF">BGZ80_006554</name>
</gene>
<evidence type="ECO:0000313" key="2">
    <source>
        <dbReference type="EMBL" id="KAF9999524.1"/>
    </source>
</evidence>
<comment type="caution">
    <text evidence="2">The sequence shown here is derived from an EMBL/GenBank/DDBJ whole genome shotgun (WGS) entry which is preliminary data.</text>
</comment>
<feature type="compositionally biased region" description="Polar residues" evidence="1">
    <location>
        <begin position="168"/>
        <end position="187"/>
    </location>
</feature>
<reference evidence="2" key="1">
    <citation type="journal article" date="2020" name="Fungal Divers.">
        <title>Resolving the Mortierellaceae phylogeny through synthesis of multi-gene phylogenetics and phylogenomics.</title>
        <authorList>
            <person name="Vandepol N."/>
            <person name="Liber J."/>
            <person name="Desiro A."/>
            <person name="Na H."/>
            <person name="Kennedy M."/>
            <person name="Barry K."/>
            <person name="Grigoriev I.V."/>
            <person name="Miller A.N."/>
            <person name="O'Donnell K."/>
            <person name="Stajich J.E."/>
            <person name="Bonito G."/>
        </authorList>
    </citation>
    <scope>NUCLEOTIDE SEQUENCE</scope>
    <source>
        <strain evidence="2">NRRL 2769</strain>
    </source>
</reference>
<dbReference type="EMBL" id="JAAAID010003240">
    <property type="protein sequence ID" value="KAF9999524.1"/>
    <property type="molecule type" value="Genomic_DNA"/>
</dbReference>
<dbReference type="AlphaFoldDB" id="A0A9P6ST79"/>
<keyword evidence="3" id="KW-1185">Reference proteome</keyword>
<feature type="compositionally biased region" description="Basic and acidic residues" evidence="1">
    <location>
        <begin position="157"/>
        <end position="167"/>
    </location>
</feature>
<feature type="compositionally biased region" description="Polar residues" evidence="1">
    <location>
        <begin position="250"/>
        <end position="267"/>
    </location>
</feature>
<feature type="non-terminal residue" evidence="2">
    <location>
        <position position="478"/>
    </location>
</feature>
<dbReference type="Proteomes" id="UP000703661">
    <property type="component" value="Unassembled WGS sequence"/>
</dbReference>
<evidence type="ECO:0000313" key="3">
    <source>
        <dbReference type="Proteomes" id="UP000703661"/>
    </source>
</evidence>
<feature type="region of interest" description="Disordered" evidence="1">
    <location>
        <begin position="113"/>
        <end position="137"/>
    </location>
</feature>
<name>A0A9P6ST79_9FUNG</name>
<feature type="region of interest" description="Disordered" evidence="1">
    <location>
        <begin position="249"/>
        <end position="275"/>
    </location>
</feature>
<protein>
    <submittedName>
        <fullName evidence="2">Uncharacterized protein</fullName>
    </submittedName>
</protein>
<sequence length="478" mass="54258">MTASAPSRILPLYSGDDTHLTSGDLSIHQYFTSTPIAQWSMEDYIASTGNEDVTFLRELNEIRRIKRIPQKVSSYSYALMKHYEGVLGPEKMRLARIRALKLVNDHILNSKQRLKTQQDSEAELDHEMASGSTSSAKSPFLALLNSRPMWRPVSSDTHTDRTMEEPTRSPQGNGSKEQRYEASQSDISVEKDQDGVNEAYLLSLQNEVEAPTMGFFPGPRPRAAGSPSPVPLPSASAIEAPRMLFEDTESFSSDSTQSDNGNLQYPQPTKWPLDPRETWKQEPVEDITDGQNPFMPMLTTPNRDKTVIFQVQFGKLNQDTEWVFNGVDLVDKFHKFMKENDRNFSLTRDGIADLSLGSEFERTLPLHIKPDICLSGISTVDVNQRCPTLPKIFQRVFATNAYDEVTRALMKEDLADPVVFYLIAHYFKFHNRIPQDLNEREAFVSFAWCFIRGALTMMNIESRSLEVLITGVEERKNN</sequence>
<evidence type="ECO:0000256" key="1">
    <source>
        <dbReference type="SAM" id="MobiDB-lite"/>
    </source>
</evidence>
<organism evidence="2 3">
    <name type="scientific">Entomortierella chlamydospora</name>
    <dbReference type="NCBI Taxonomy" id="101097"/>
    <lineage>
        <taxon>Eukaryota</taxon>
        <taxon>Fungi</taxon>
        <taxon>Fungi incertae sedis</taxon>
        <taxon>Mucoromycota</taxon>
        <taxon>Mortierellomycotina</taxon>
        <taxon>Mortierellomycetes</taxon>
        <taxon>Mortierellales</taxon>
        <taxon>Mortierellaceae</taxon>
        <taxon>Entomortierella</taxon>
    </lineage>
</organism>